<feature type="coiled-coil region" evidence="7">
    <location>
        <begin position="28"/>
        <end position="55"/>
    </location>
</feature>
<dbReference type="NCBIfam" id="TIGR01147">
    <property type="entry name" value="V_ATP_synt_G"/>
    <property type="match status" value="1"/>
</dbReference>
<accession>A0A2P6TLT3</accession>
<dbReference type="Gene3D" id="1.20.5.2950">
    <property type="match status" value="1"/>
</dbReference>
<keyword evidence="3 6" id="KW-0813">Transport</keyword>
<dbReference type="FunFam" id="1.20.5.2950:FF:000001">
    <property type="entry name" value="V-type proton ATPase subunit G"/>
    <property type="match status" value="1"/>
</dbReference>
<evidence type="ECO:0000313" key="9">
    <source>
        <dbReference type="EMBL" id="PRW45240.1"/>
    </source>
</evidence>
<evidence type="ECO:0000256" key="6">
    <source>
        <dbReference type="RuleBase" id="RU364019"/>
    </source>
</evidence>
<dbReference type="GO" id="GO:0046961">
    <property type="term" value="F:proton-transporting ATPase activity, rotational mechanism"/>
    <property type="evidence" value="ECO:0007669"/>
    <property type="project" value="InterPro"/>
</dbReference>
<keyword evidence="5 6" id="KW-0406">Ion transport</keyword>
<comment type="caution">
    <text evidence="9">The sequence shown here is derived from an EMBL/GenBank/DDBJ whole genome shotgun (WGS) entry which is preliminary data.</text>
</comment>
<keyword evidence="9" id="KW-0472">Membrane</keyword>
<organism evidence="9 10">
    <name type="scientific">Chlorella sorokiniana</name>
    <name type="common">Freshwater green alga</name>
    <dbReference type="NCBI Taxonomy" id="3076"/>
    <lineage>
        <taxon>Eukaryota</taxon>
        <taxon>Viridiplantae</taxon>
        <taxon>Chlorophyta</taxon>
        <taxon>core chlorophytes</taxon>
        <taxon>Trebouxiophyceae</taxon>
        <taxon>Chlorellales</taxon>
        <taxon>Chlorellaceae</taxon>
        <taxon>Chlorella clade</taxon>
        <taxon>Chlorella</taxon>
    </lineage>
</organism>
<evidence type="ECO:0000256" key="3">
    <source>
        <dbReference type="ARBA" id="ARBA00022448"/>
    </source>
</evidence>
<comment type="function">
    <text evidence="6">Subunit of the V1 complex of vacuolar(H+)-ATPase (V-ATPase), a multisubunit enzyme composed of a peripheral complex (V1) that hydrolyzes ATP and a membrane integral complex (V0) that translocates protons. V-ATPase is responsible for acidifying and maintaining the pH of intracellular compartments and in some cell types, is targeted to the plasma membrane, where it is responsible for acidifying the extracellular environment.</text>
</comment>
<dbReference type="Proteomes" id="UP000239899">
    <property type="component" value="Unassembled WGS sequence"/>
</dbReference>
<evidence type="ECO:0000256" key="1">
    <source>
        <dbReference type="ARBA" id="ARBA00003847"/>
    </source>
</evidence>
<protein>
    <recommendedName>
        <fullName evidence="6">V-type proton ATPase subunit G</fullName>
    </recommendedName>
</protein>
<keyword evidence="9" id="KW-0812">Transmembrane</keyword>
<keyword evidence="7" id="KW-0175">Coiled coil</keyword>
<dbReference type="OrthoDB" id="250802at2759"/>
<dbReference type="PANTHER" id="PTHR12713">
    <property type="entry name" value="VACUOLAR ATP SYNTHASE SUBUNIT G"/>
    <property type="match status" value="1"/>
</dbReference>
<feature type="region of interest" description="Disordered" evidence="8">
    <location>
        <begin position="57"/>
        <end position="80"/>
    </location>
</feature>
<evidence type="ECO:0000256" key="5">
    <source>
        <dbReference type="ARBA" id="ARBA00023065"/>
    </source>
</evidence>
<reference evidence="9 10" key="1">
    <citation type="journal article" date="2018" name="Plant J.">
        <title>Genome sequences of Chlorella sorokiniana UTEX 1602 and Micractinium conductrix SAG 241.80: implications to maltose excretion by a green alga.</title>
        <authorList>
            <person name="Arriola M.B."/>
            <person name="Velmurugan N."/>
            <person name="Zhang Y."/>
            <person name="Plunkett M.H."/>
            <person name="Hondzo H."/>
            <person name="Barney B.M."/>
        </authorList>
    </citation>
    <scope>NUCLEOTIDE SEQUENCE [LARGE SCALE GENOMIC DNA]</scope>
    <source>
        <strain evidence="10">UTEX 1602</strain>
    </source>
</reference>
<keyword evidence="10" id="KW-1185">Reference proteome</keyword>
<name>A0A2P6TLT3_CHLSO</name>
<dbReference type="GO" id="GO:0016887">
    <property type="term" value="F:ATP hydrolysis activity"/>
    <property type="evidence" value="ECO:0007669"/>
    <property type="project" value="TreeGrafter"/>
</dbReference>
<evidence type="ECO:0000256" key="2">
    <source>
        <dbReference type="ARBA" id="ARBA00010066"/>
    </source>
</evidence>
<keyword evidence="4 6" id="KW-0375">Hydrogen ion transport</keyword>
<dbReference type="EMBL" id="LHPG02000012">
    <property type="protein sequence ID" value="PRW45240.1"/>
    <property type="molecule type" value="Genomic_DNA"/>
</dbReference>
<dbReference type="STRING" id="3076.A0A2P6TLT3"/>
<evidence type="ECO:0000313" key="10">
    <source>
        <dbReference type="Proteomes" id="UP000239899"/>
    </source>
</evidence>
<dbReference type="InterPro" id="IPR005124">
    <property type="entry name" value="V-ATPase_G"/>
</dbReference>
<evidence type="ECO:0000256" key="7">
    <source>
        <dbReference type="SAM" id="Coils"/>
    </source>
</evidence>
<comment type="function">
    <text evidence="1">Catalytic subunit of the peripheral V1 complex of vacuolar ATPase (V-ATPase). V-ATPase is responsible for acidifying a variety of intracellular compartments in eukaryotic cells.</text>
</comment>
<dbReference type="GO" id="GO:0000221">
    <property type="term" value="C:vacuolar proton-transporting V-type ATPase, V1 domain"/>
    <property type="evidence" value="ECO:0007669"/>
    <property type="project" value="TreeGrafter"/>
</dbReference>
<evidence type="ECO:0000256" key="4">
    <source>
        <dbReference type="ARBA" id="ARBA00022781"/>
    </source>
</evidence>
<gene>
    <name evidence="9" type="ORF">C2E21_6393</name>
</gene>
<comment type="similarity">
    <text evidence="2 6">Belongs to the V-ATPase G subunit family.</text>
</comment>
<dbReference type="Pfam" id="PF03179">
    <property type="entry name" value="V-ATPase_G"/>
    <property type="match status" value="1"/>
</dbReference>
<proteinExistence type="inferred from homology"/>
<sequence>MEVPAGQDGIQRLLAAEQEAQAIVTRARKAKTDRLKQAKDEAEREIATFKSEREAEFKGKVTDHSSSSDANVTRLADESTRAVKGIQDSVQQKKKDVLNLLMHHVTTVTVAKD</sequence>
<comment type="subunit">
    <text evidence="6">V-ATPase is a heteromultimeric enzyme made up of two complexes: the ATP-hydrolytic V1 complex and the proton translocation V0 complex.</text>
</comment>
<evidence type="ECO:0000256" key="8">
    <source>
        <dbReference type="SAM" id="MobiDB-lite"/>
    </source>
</evidence>
<dbReference type="AlphaFoldDB" id="A0A2P6TLT3"/>
<dbReference type="PANTHER" id="PTHR12713:SF11">
    <property type="entry name" value="V-TYPE PROTON ATPASE SUBUNIT G"/>
    <property type="match status" value="1"/>
</dbReference>